<dbReference type="InterPro" id="IPR052912">
    <property type="entry name" value="UPF0111_domain"/>
</dbReference>
<proteinExistence type="inferred from homology"/>
<keyword evidence="3" id="KW-1185">Reference proteome</keyword>
<dbReference type="RefSeq" id="WP_006694220.1">
    <property type="nucleotide sequence ID" value="NZ_JH376858.1"/>
</dbReference>
<dbReference type="InterPro" id="IPR038078">
    <property type="entry name" value="PhoU-like_sf"/>
</dbReference>
<dbReference type="GeneID" id="32476202"/>
<dbReference type="Pfam" id="PF01865">
    <property type="entry name" value="PhoU_div"/>
    <property type="match status" value="1"/>
</dbReference>
<accession>A0ABP2MRI0</accession>
<evidence type="ECO:0000256" key="1">
    <source>
        <dbReference type="ARBA" id="ARBA00008591"/>
    </source>
</evidence>
<protein>
    <recommendedName>
        <fullName evidence="4">TIGR00153 family protein</fullName>
    </recommendedName>
</protein>
<reference evidence="2 3" key="1">
    <citation type="submission" date="2011-08" db="EMBL/GenBank/DDBJ databases">
        <title>The Genome Sequence of Selenomonas noxia F0398.</title>
        <authorList>
            <consortium name="The Broad Institute Genome Sequencing Platform"/>
            <person name="Earl A."/>
            <person name="Ward D."/>
            <person name="Feldgarden M."/>
            <person name="Gevers D."/>
            <person name="Izard J."/>
            <person name="Ganesan A."/>
            <person name="Blanton J.M."/>
            <person name="Baranova O.V."/>
            <person name="Tanner A.C."/>
            <person name="Dewhirst F.E."/>
            <person name="Young S.K."/>
            <person name="Zeng Q."/>
            <person name="Gargeya S."/>
            <person name="Fitzgerald M."/>
            <person name="Haas B."/>
            <person name="Abouelleil A."/>
            <person name="Alvarado L."/>
            <person name="Arachchi H.M."/>
            <person name="Berlin A."/>
            <person name="Brown A."/>
            <person name="Chapman S.B."/>
            <person name="Chen Z."/>
            <person name="Dunbar C."/>
            <person name="Freedman E."/>
            <person name="Gearin G."/>
            <person name="Gellesch M."/>
            <person name="Goldberg J."/>
            <person name="Griggs A."/>
            <person name="Gujja S."/>
            <person name="Heiman D."/>
            <person name="Howarth C."/>
            <person name="Larson L."/>
            <person name="Lui A."/>
            <person name="MacDonald P.J.P."/>
            <person name="Montmayeur A."/>
            <person name="Murphy C."/>
            <person name="Neiman D."/>
            <person name="Pearson M."/>
            <person name="Priest M."/>
            <person name="Roberts A."/>
            <person name="Saif S."/>
            <person name="Shea T."/>
            <person name="Shenoy N."/>
            <person name="Sisk P."/>
            <person name="Stolte C."/>
            <person name="Sykes S."/>
            <person name="Wortman J."/>
            <person name="Nusbaum C."/>
            <person name="Birren B."/>
        </authorList>
    </citation>
    <scope>NUCLEOTIDE SEQUENCE [LARGE SCALE GENOMIC DNA]</scope>
    <source>
        <strain evidence="2 3">F0398</strain>
    </source>
</reference>
<dbReference type="PANTHER" id="PTHR37298:SF1">
    <property type="entry name" value="UPF0111 PROTEIN YKAA"/>
    <property type="match status" value="1"/>
</dbReference>
<dbReference type="Proteomes" id="UP000003175">
    <property type="component" value="Unassembled WGS sequence"/>
</dbReference>
<evidence type="ECO:0000313" key="3">
    <source>
        <dbReference type="Proteomes" id="UP000003175"/>
    </source>
</evidence>
<comment type="similarity">
    <text evidence="1">Belongs to the UPF0111 family.</text>
</comment>
<gene>
    <name evidence="2" type="ORF">HMPREF9432_00756</name>
</gene>
<organism evidence="2 3">
    <name type="scientific">Selenomonas noxia F0398</name>
    <dbReference type="NCBI Taxonomy" id="702437"/>
    <lineage>
        <taxon>Bacteria</taxon>
        <taxon>Bacillati</taxon>
        <taxon>Bacillota</taxon>
        <taxon>Negativicutes</taxon>
        <taxon>Selenomonadales</taxon>
        <taxon>Selenomonadaceae</taxon>
        <taxon>Selenomonas</taxon>
    </lineage>
</organism>
<dbReference type="EMBL" id="ADGH01000004">
    <property type="protein sequence ID" value="EHG25376.1"/>
    <property type="molecule type" value="Genomic_DNA"/>
</dbReference>
<name>A0ABP2MRI0_9FIRM</name>
<evidence type="ECO:0008006" key="4">
    <source>
        <dbReference type="Google" id="ProtNLM"/>
    </source>
</evidence>
<comment type="caution">
    <text evidence="2">The sequence shown here is derived from an EMBL/GenBank/DDBJ whole genome shotgun (WGS) entry which is preliminary data.</text>
</comment>
<dbReference type="InterPro" id="IPR018445">
    <property type="entry name" value="Put_Phosphate_transp_reg"/>
</dbReference>
<evidence type="ECO:0000313" key="2">
    <source>
        <dbReference type="EMBL" id="EHG25376.1"/>
    </source>
</evidence>
<dbReference type="PANTHER" id="PTHR37298">
    <property type="entry name" value="UPF0111 PROTEIN YKAA"/>
    <property type="match status" value="1"/>
</dbReference>
<sequence length="208" mass="24309">MFNFKQKDDEFFDLFIESAKFFHTGALVLNEVMKDYTTTPEKVEEINRIEHKADAINDRIIDKLNLTFITPIDREDIYALANDLDDGVDLLQGILQRYDMYRMGKPMPGAINLTKLLISATEEVVRAVSFLENIRKNQVQILDASHKIERYESEGDLIYRSEVAYLFEHEKDPIELIRWKDVLEQLEDTLDHCELIADMLRGVVMKYA</sequence>
<dbReference type="Gene3D" id="1.20.58.220">
    <property type="entry name" value="Phosphate transport system protein phou homolog 2, domain 2"/>
    <property type="match status" value="1"/>
</dbReference>